<dbReference type="InterPro" id="IPR034660">
    <property type="entry name" value="DinB/YfiT-like"/>
</dbReference>
<evidence type="ECO:0000259" key="1">
    <source>
        <dbReference type="Pfam" id="PF11716"/>
    </source>
</evidence>
<dbReference type="AlphaFoldDB" id="A0A7W4UR52"/>
<dbReference type="GO" id="GO:0005886">
    <property type="term" value="C:plasma membrane"/>
    <property type="evidence" value="ECO:0007669"/>
    <property type="project" value="TreeGrafter"/>
</dbReference>
<proteinExistence type="predicted"/>
<dbReference type="InterPro" id="IPR017517">
    <property type="entry name" value="Maleyloyr_isom"/>
</dbReference>
<accession>A0A7W4UR52</accession>
<dbReference type="Gene3D" id="1.20.120.450">
    <property type="entry name" value="dinb family like domain"/>
    <property type="match status" value="1"/>
</dbReference>
<sequence length="255" mass="27069">MRHAEFIAVTEDAATGFAMLLGSADLETPVPTCPGWSLAQLAEHLGGVHRWARAQLLAGGAQVDEQAADAPLSDQQALAAWFREGATALVETLRELPEDAPCWALYPPARASTWAKRQALETTLHLWDATEALGIAVPIPSRIAAAGVAEVANDMYPRQVALGRMPSLDAVVVFRLKDAAGVEDATARPVIRLRAVGELGEASAGAPTPADATLEVSAQDALLLLWKRRDLATVDARLAGSRDTLERVLSHPLVP</sequence>
<reference evidence="2 3" key="1">
    <citation type="submission" date="2020-08" db="EMBL/GenBank/DDBJ databases">
        <title>Sequencing the genomes of 1000 actinobacteria strains.</title>
        <authorList>
            <person name="Klenk H.-P."/>
        </authorList>
    </citation>
    <scope>NUCLEOTIDE SEQUENCE [LARGE SCALE GENOMIC DNA]</scope>
    <source>
        <strain evidence="2 3">DSM 20419</strain>
    </source>
</reference>
<name>A0A7W4UR52_9MICO</name>
<comment type="caution">
    <text evidence="2">The sequence shown here is derived from an EMBL/GenBank/DDBJ whole genome shotgun (WGS) entry which is preliminary data.</text>
</comment>
<protein>
    <submittedName>
        <fullName evidence="2">Uncharacterized protein (TIGR03083 family)</fullName>
    </submittedName>
</protein>
<organism evidence="2 3">
    <name type="scientific">Pseudoclavibacter helvolus</name>
    <dbReference type="NCBI Taxonomy" id="255205"/>
    <lineage>
        <taxon>Bacteria</taxon>
        <taxon>Bacillati</taxon>
        <taxon>Actinomycetota</taxon>
        <taxon>Actinomycetes</taxon>
        <taxon>Micrococcales</taxon>
        <taxon>Microbacteriaceae</taxon>
        <taxon>Pseudoclavibacter</taxon>
    </lineage>
</organism>
<dbReference type="EMBL" id="JACHWJ010000005">
    <property type="protein sequence ID" value="MBB2958988.1"/>
    <property type="molecule type" value="Genomic_DNA"/>
</dbReference>
<dbReference type="Pfam" id="PF11716">
    <property type="entry name" value="MDMPI_N"/>
    <property type="match status" value="1"/>
</dbReference>
<dbReference type="GO" id="GO:0046872">
    <property type="term" value="F:metal ion binding"/>
    <property type="evidence" value="ECO:0007669"/>
    <property type="project" value="InterPro"/>
</dbReference>
<keyword evidence="3" id="KW-1185">Reference proteome</keyword>
<dbReference type="PANTHER" id="PTHR40758:SF1">
    <property type="entry name" value="CONSERVED PROTEIN"/>
    <property type="match status" value="1"/>
</dbReference>
<dbReference type="InterPro" id="IPR024344">
    <property type="entry name" value="MDMPI_metal-binding"/>
</dbReference>
<dbReference type="Proteomes" id="UP000545286">
    <property type="component" value="Unassembled WGS sequence"/>
</dbReference>
<dbReference type="SUPFAM" id="SSF109854">
    <property type="entry name" value="DinB/YfiT-like putative metalloenzymes"/>
    <property type="match status" value="1"/>
</dbReference>
<dbReference type="RefSeq" id="WP_183626202.1">
    <property type="nucleotide sequence ID" value="NZ_JACHWJ010000005.1"/>
</dbReference>
<dbReference type="PANTHER" id="PTHR40758">
    <property type="entry name" value="CONSERVED PROTEIN"/>
    <property type="match status" value="1"/>
</dbReference>
<evidence type="ECO:0000313" key="2">
    <source>
        <dbReference type="EMBL" id="MBB2958988.1"/>
    </source>
</evidence>
<evidence type="ECO:0000313" key="3">
    <source>
        <dbReference type="Proteomes" id="UP000545286"/>
    </source>
</evidence>
<dbReference type="NCBIfam" id="TIGR03083">
    <property type="entry name" value="maleylpyruvate isomerase family mycothiol-dependent enzyme"/>
    <property type="match status" value="1"/>
</dbReference>
<feature type="domain" description="Mycothiol-dependent maleylpyruvate isomerase metal-binding" evidence="1">
    <location>
        <begin position="12"/>
        <end position="129"/>
    </location>
</feature>
<gene>
    <name evidence="2" type="ORF">FHX72_003140</name>
</gene>